<dbReference type="Proteomes" id="UP001497482">
    <property type="component" value="Chromosome 5"/>
</dbReference>
<reference evidence="2 3" key="1">
    <citation type="submission" date="2024-04" db="EMBL/GenBank/DDBJ databases">
        <authorList>
            <person name="Waldvogel A.-M."/>
            <person name="Schoenle A."/>
        </authorList>
    </citation>
    <scope>NUCLEOTIDE SEQUENCE [LARGE SCALE GENOMIC DNA]</scope>
</reference>
<dbReference type="InterPro" id="IPR022179">
    <property type="entry name" value="CFAP276"/>
</dbReference>
<gene>
    <name evidence="2" type="ORF">KC01_LOCUS33328</name>
</gene>
<dbReference type="AlphaFoldDB" id="A0AAV2LY97"/>
<keyword evidence="3" id="KW-1185">Reference proteome</keyword>
<protein>
    <submittedName>
        <fullName evidence="2">Uncharacterized protein</fullName>
    </submittedName>
</protein>
<feature type="region of interest" description="Disordered" evidence="1">
    <location>
        <begin position="1"/>
        <end position="45"/>
    </location>
</feature>
<sequence>MNLSSRDPYPPSKRENDYTLSGYKPQHKTYKKPTHLAQTEEPWSHLHGRATSSSFRRSALYCDGQASRDSLDLHLKSVYDHHKNVFWSKHQILYQKDTVCEEHRHTEKKQQEQQQAEKSQEIRRWVYPYRHSIYSIK</sequence>
<evidence type="ECO:0000313" key="3">
    <source>
        <dbReference type="Proteomes" id="UP001497482"/>
    </source>
</evidence>
<dbReference type="EMBL" id="OZ035827">
    <property type="protein sequence ID" value="CAL1606067.1"/>
    <property type="molecule type" value="Genomic_DNA"/>
</dbReference>
<organism evidence="2 3">
    <name type="scientific">Knipowitschia caucasica</name>
    <name type="common">Caucasian dwarf goby</name>
    <name type="synonym">Pomatoschistus caucasicus</name>
    <dbReference type="NCBI Taxonomy" id="637954"/>
    <lineage>
        <taxon>Eukaryota</taxon>
        <taxon>Metazoa</taxon>
        <taxon>Chordata</taxon>
        <taxon>Craniata</taxon>
        <taxon>Vertebrata</taxon>
        <taxon>Euteleostomi</taxon>
        <taxon>Actinopterygii</taxon>
        <taxon>Neopterygii</taxon>
        <taxon>Teleostei</taxon>
        <taxon>Neoteleostei</taxon>
        <taxon>Acanthomorphata</taxon>
        <taxon>Gobiaria</taxon>
        <taxon>Gobiiformes</taxon>
        <taxon>Gobioidei</taxon>
        <taxon>Gobiidae</taxon>
        <taxon>Gobiinae</taxon>
        <taxon>Knipowitschia</taxon>
    </lineage>
</organism>
<accession>A0AAV2LY97</accession>
<name>A0AAV2LY97_KNICA</name>
<evidence type="ECO:0000313" key="2">
    <source>
        <dbReference type="EMBL" id="CAL1606067.1"/>
    </source>
</evidence>
<feature type="compositionally biased region" description="Basic residues" evidence="1">
    <location>
        <begin position="25"/>
        <end position="34"/>
    </location>
</feature>
<dbReference type="Pfam" id="PF12494">
    <property type="entry name" value="DUF3695"/>
    <property type="match status" value="1"/>
</dbReference>
<proteinExistence type="predicted"/>
<evidence type="ECO:0000256" key="1">
    <source>
        <dbReference type="SAM" id="MobiDB-lite"/>
    </source>
</evidence>